<evidence type="ECO:0000313" key="3">
    <source>
        <dbReference type="EMBL" id="HBT48832.1"/>
    </source>
</evidence>
<dbReference type="EMBL" id="DOLB01000051">
    <property type="protein sequence ID" value="HBT48832.1"/>
    <property type="molecule type" value="Genomic_DNA"/>
</dbReference>
<evidence type="ECO:0000259" key="2">
    <source>
        <dbReference type="Pfam" id="PF19364"/>
    </source>
</evidence>
<dbReference type="AlphaFoldDB" id="A0A357VKN6"/>
<dbReference type="InterPro" id="IPR013751">
    <property type="entry name" value="ACP_syn_III_N"/>
</dbReference>
<gene>
    <name evidence="3" type="ORF">DEA61_03040</name>
</gene>
<organism evidence="3 4">
    <name type="scientific">Caldanaerobacter subterraneus</name>
    <dbReference type="NCBI Taxonomy" id="911092"/>
    <lineage>
        <taxon>Bacteria</taxon>
        <taxon>Bacillati</taxon>
        <taxon>Bacillota</taxon>
        <taxon>Clostridia</taxon>
        <taxon>Thermoanaerobacterales</taxon>
        <taxon>Thermoanaerobacteraceae</taxon>
        <taxon>Caldanaerobacter</taxon>
    </lineage>
</organism>
<dbReference type="InterPro" id="IPR045984">
    <property type="entry name" value="DUF5940"/>
</dbReference>
<name>A0A357VKN6_9THEO</name>
<dbReference type="CDD" id="cd00827">
    <property type="entry name" value="init_cond_enzymes"/>
    <property type="match status" value="1"/>
</dbReference>
<feature type="domain" description="DUF5940" evidence="2">
    <location>
        <begin position="360"/>
        <end position="522"/>
    </location>
</feature>
<proteinExistence type="predicted"/>
<evidence type="ECO:0000313" key="4">
    <source>
        <dbReference type="Proteomes" id="UP000264445"/>
    </source>
</evidence>
<feature type="domain" description="Beta-ketoacyl-[acyl-carrier-protein] synthase III N-terminal" evidence="1">
    <location>
        <begin position="268"/>
        <end position="336"/>
    </location>
</feature>
<sequence length="526" mass="57490">MQLFLKELQFHVKGVALMNPVIKGCSHILVHVPNVMLEAGTTQILERENKNSDYLLKINDYIRSYEDCISYPPNQAYIGNIYPDKLNDIPRPWYQNPLPPKRFGSFGEIMPEDEFYALMQISDVFDLVLLEKDFVKEVRRKLEGHPLISEKDLSRLKEGVSLEEIERQIENKAVPLRFNGKIVGCVKKAHDKDITLSSHVMLENLATKASAVLAFKHLLKNTGMSPEEIDYIIECSEEACGDMNQRGGGNFAKAIGEIVGCSNATGADVRGFCAGPAHALLNAASLVKAGVFKNIVVVAGGATAKLGMNGRDHVKKGLPVLEDVLGGFAVLVSQDDGINPIIRLDSIGRHTIGAGASPQAVMHAVAVEPLERLGLKVTDVDKYSVEMQNPEITEPAGAGDVPKANYKMIAALGVKRGDIEKSQIDEFILKHGMPGFAPTQGHIPSGVPVLGHIREKILKGEIKRAMIIGKGSLFLARMTNLFDGISMIIEANPGVKEEKGVEEKEIRKMIAKALRDLAEHLIGSEV</sequence>
<reference evidence="3 4" key="1">
    <citation type="journal article" date="2018" name="Nat. Biotechnol.">
        <title>A standardized bacterial taxonomy based on genome phylogeny substantially revises the tree of life.</title>
        <authorList>
            <person name="Parks D.H."/>
            <person name="Chuvochina M."/>
            <person name="Waite D.W."/>
            <person name="Rinke C."/>
            <person name="Skarshewski A."/>
            <person name="Chaumeil P.A."/>
            <person name="Hugenholtz P."/>
        </authorList>
    </citation>
    <scope>NUCLEOTIDE SEQUENCE [LARGE SCALE GENOMIC DNA]</scope>
    <source>
        <strain evidence="3">UBA12544</strain>
    </source>
</reference>
<dbReference type="Gene3D" id="3.40.47.10">
    <property type="match status" value="1"/>
</dbReference>
<dbReference type="Pfam" id="PF19364">
    <property type="entry name" value="DUF5940"/>
    <property type="match status" value="1"/>
</dbReference>
<dbReference type="PIRSF" id="PIRSF037559">
    <property type="entry name" value="Gly_sarc_betain_red_a"/>
    <property type="match status" value="1"/>
</dbReference>
<protein>
    <submittedName>
        <fullName evidence="3">Glycine reductase</fullName>
    </submittedName>
</protein>
<dbReference type="NCBIfam" id="NF040746">
    <property type="entry name" value="reduct_C_beta"/>
    <property type="match status" value="1"/>
</dbReference>
<dbReference type="InterPro" id="IPR016039">
    <property type="entry name" value="Thiolase-like"/>
</dbReference>
<dbReference type="SUPFAM" id="SSF53901">
    <property type="entry name" value="Thiolase-like"/>
    <property type="match status" value="1"/>
</dbReference>
<dbReference type="Pfam" id="PF08545">
    <property type="entry name" value="ACP_syn_III"/>
    <property type="match status" value="1"/>
</dbReference>
<evidence type="ECO:0000259" key="1">
    <source>
        <dbReference type="Pfam" id="PF08545"/>
    </source>
</evidence>
<dbReference type="GO" id="GO:0006633">
    <property type="term" value="P:fatty acid biosynthetic process"/>
    <property type="evidence" value="ECO:0007669"/>
    <property type="project" value="InterPro"/>
</dbReference>
<accession>A0A357VKN6</accession>
<dbReference type="Proteomes" id="UP000264445">
    <property type="component" value="Unassembled WGS sequence"/>
</dbReference>
<dbReference type="GO" id="GO:0004315">
    <property type="term" value="F:3-oxoacyl-[acyl-carrier-protein] synthase activity"/>
    <property type="evidence" value="ECO:0007669"/>
    <property type="project" value="InterPro"/>
</dbReference>
<comment type="caution">
    <text evidence="3">The sequence shown here is derived from an EMBL/GenBank/DDBJ whole genome shotgun (WGS) entry which is preliminary data.</text>
</comment>
<dbReference type="InterPro" id="IPR017236">
    <property type="entry name" value="Gly/sarc/bet/_Rdtase_C_bsu"/>
</dbReference>